<dbReference type="Proteomes" id="UP000467428">
    <property type="component" value="Chromosome"/>
</dbReference>
<organism evidence="1 2">
    <name type="scientific">Mycolicibacterium arabiense</name>
    <dbReference type="NCBI Taxonomy" id="1286181"/>
    <lineage>
        <taxon>Bacteria</taxon>
        <taxon>Bacillati</taxon>
        <taxon>Actinomycetota</taxon>
        <taxon>Actinomycetes</taxon>
        <taxon>Mycobacteriales</taxon>
        <taxon>Mycobacteriaceae</taxon>
        <taxon>Mycolicibacterium</taxon>
    </lineage>
</organism>
<geneLocation type="plasmid" evidence="2">
    <name>pjcm18538 dna</name>
</geneLocation>
<dbReference type="RefSeq" id="WP_163918004.1">
    <property type="nucleotide sequence ID" value="NZ_AP022593.1"/>
</dbReference>
<sequence>MLSAIAVIPSAPVMVTELAAGAAEELTDLRTAVLGAAAALPDRWVVIGAGRDAEAIGPESVGTFAGYGVDVRVALAPGAESAPRALPLCALIAGWVRGCANPAATVEVRVFADDLEPDAAAAAGRALRAEIDAMAADVGVLVVADGANTLTPTAPGGYDPASLPGQEALDDALATGDVTALARLGRVAHQVLAGLAGPRPVAAQERYRGAPYGVGYFVGTWTPAGRSAATGGETPA</sequence>
<name>A0A7I7RUG1_9MYCO</name>
<proteinExistence type="predicted"/>
<dbReference type="Gene3D" id="3.40.830.10">
    <property type="entry name" value="LigB-like"/>
    <property type="match status" value="1"/>
</dbReference>
<evidence type="ECO:0000313" key="1">
    <source>
        <dbReference type="EMBL" id="BBY48173.1"/>
    </source>
</evidence>
<dbReference type="AlphaFoldDB" id="A0A7I7RUG1"/>
<dbReference type="KEGG" id="marz:MARA_16410"/>
<gene>
    <name evidence="1" type="ORF">MARA_16410</name>
</gene>
<accession>A0A7I7RUG1</accession>
<dbReference type="EMBL" id="AP022593">
    <property type="protein sequence ID" value="BBY48173.1"/>
    <property type="molecule type" value="Genomic_DNA"/>
</dbReference>
<evidence type="ECO:0000313" key="2">
    <source>
        <dbReference type="Proteomes" id="UP000467428"/>
    </source>
</evidence>
<protein>
    <submittedName>
        <fullName evidence="1">Uncharacterized protein</fullName>
    </submittedName>
</protein>
<keyword evidence="2" id="KW-1185">Reference proteome</keyword>
<reference evidence="1 2" key="1">
    <citation type="journal article" date="2019" name="Emerg. Microbes Infect.">
        <title>Comprehensive subspecies identification of 175 nontuberculous mycobacteria species based on 7547 genomic profiles.</title>
        <authorList>
            <person name="Matsumoto Y."/>
            <person name="Kinjo T."/>
            <person name="Motooka D."/>
            <person name="Nabeya D."/>
            <person name="Jung N."/>
            <person name="Uechi K."/>
            <person name="Horii T."/>
            <person name="Iida T."/>
            <person name="Fujita J."/>
            <person name="Nakamura S."/>
        </authorList>
    </citation>
    <scope>NUCLEOTIDE SEQUENCE [LARGE SCALE GENOMIC DNA]</scope>
    <source>
        <strain evidence="1 2">JCM 18538</strain>
    </source>
</reference>